<dbReference type="InterPro" id="IPR007922">
    <property type="entry name" value="DciA-like"/>
</dbReference>
<evidence type="ECO:0008006" key="3">
    <source>
        <dbReference type="Google" id="ProtNLM"/>
    </source>
</evidence>
<dbReference type="EMBL" id="LDUG01000020">
    <property type="protein sequence ID" value="KVW96259.1"/>
    <property type="molecule type" value="Genomic_DNA"/>
</dbReference>
<reference evidence="1 2" key="1">
    <citation type="journal article" date="2015" name="Appl. Environ. Microbiol.">
        <title>Aerobic and Anaerobic Thiosulfate Oxidation by a Cold-Adapted, Subglacial Chemoautotroph.</title>
        <authorList>
            <person name="Harrold Z.R."/>
            <person name="Skidmore M.L."/>
            <person name="Hamilton T.L."/>
            <person name="Desch L."/>
            <person name="Amada K."/>
            <person name="van Gelder W."/>
            <person name="Glover K."/>
            <person name="Roden E.E."/>
            <person name="Boyd E.S."/>
        </authorList>
    </citation>
    <scope>NUCLEOTIDE SEQUENCE [LARGE SCALE GENOMIC DNA]</scope>
    <source>
        <strain evidence="1 2">RG</strain>
    </source>
</reference>
<dbReference type="STRING" id="1123392.GCA_000376425_00653"/>
<proteinExistence type="predicted"/>
<accession>A0A119CW88</accession>
<gene>
    <name evidence="1" type="ORF">ABW22_08055</name>
</gene>
<dbReference type="Proteomes" id="UP000064243">
    <property type="component" value="Unassembled WGS sequence"/>
</dbReference>
<comment type="caution">
    <text evidence="1">The sequence shown here is derived from an EMBL/GenBank/DDBJ whole genome shotgun (WGS) entry which is preliminary data.</text>
</comment>
<dbReference type="OrthoDB" id="8562411at2"/>
<keyword evidence="2" id="KW-1185">Reference proteome</keyword>
<dbReference type="AlphaFoldDB" id="A0A119CW88"/>
<dbReference type="PATRIC" id="fig|36861.3.peg.1259"/>
<dbReference type="RefSeq" id="WP_059754655.1">
    <property type="nucleotide sequence ID" value="NZ_LDUG01000020.1"/>
</dbReference>
<organism evidence="1 2">
    <name type="scientific">Thiobacillus denitrificans</name>
    <dbReference type="NCBI Taxonomy" id="36861"/>
    <lineage>
        <taxon>Bacteria</taxon>
        <taxon>Pseudomonadati</taxon>
        <taxon>Pseudomonadota</taxon>
        <taxon>Betaproteobacteria</taxon>
        <taxon>Nitrosomonadales</taxon>
        <taxon>Thiobacillaceae</taxon>
        <taxon>Thiobacillus</taxon>
    </lineage>
</organism>
<evidence type="ECO:0000313" key="1">
    <source>
        <dbReference type="EMBL" id="KVW96259.1"/>
    </source>
</evidence>
<evidence type="ECO:0000313" key="2">
    <source>
        <dbReference type="Proteomes" id="UP000064243"/>
    </source>
</evidence>
<name>A0A119CW88_THIDE</name>
<protein>
    <recommendedName>
        <fullName evidence="3">DUF721 domain-containing protein</fullName>
    </recommendedName>
</protein>
<dbReference type="Pfam" id="PF05258">
    <property type="entry name" value="DciA"/>
    <property type="match status" value="1"/>
</dbReference>
<sequence>MSAASLADLLASQLPHGLAVRARALLNTQAALERALPAALAGHVRVMQLENAVLSLACDSGAVASRLRQQADALLVSLGKREIVVTAVRISVNPELLARYVHPVEKHGLPPAALNELAHLNTAIEDGPLKEALDRLLRHHRHD</sequence>